<gene>
    <name evidence="2" type="ORF">AB1471_09770</name>
</gene>
<accession>A0ABV3Q414</accession>
<organism evidence="2 3">
    <name type="scientific">Jeotgalibacillus marinus</name>
    <dbReference type="NCBI Taxonomy" id="86667"/>
    <lineage>
        <taxon>Bacteria</taxon>
        <taxon>Bacillati</taxon>
        <taxon>Bacillota</taxon>
        <taxon>Bacilli</taxon>
        <taxon>Bacillales</taxon>
        <taxon>Caryophanaceae</taxon>
        <taxon>Jeotgalibacillus</taxon>
    </lineage>
</organism>
<dbReference type="SUPFAM" id="SSF52833">
    <property type="entry name" value="Thioredoxin-like"/>
    <property type="match status" value="1"/>
</dbReference>
<evidence type="ECO:0000313" key="3">
    <source>
        <dbReference type="Proteomes" id="UP001556040"/>
    </source>
</evidence>
<dbReference type="PANTHER" id="PTHR13887:SF41">
    <property type="entry name" value="THIOREDOXIN SUPERFAMILY PROTEIN"/>
    <property type="match status" value="1"/>
</dbReference>
<name>A0ABV3Q414_9BACL</name>
<dbReference type="InterPro" id="IPR036249">
    <property type="entry name" value="Thioredoxin-like_sf"/>
</dbReference>
<comment type="caution">
    <text evidence="2">The sequence shown here is derived from an EMBL/GenBank/DDBJ whole genome shotgun (WGS) entry which is preliminary data.</text>
</comment>
<dbReference type="InterPro" id="IPR001853">
    <property type="entry name" value="DSBA-like_thioredoxin_dom"/>
</dbReference>
<protein>
    <submittedName>
        <fullName evidence="2">DsbA family oxidoreductase</fullName>
    </submittedName>
</protein>
<feature type="domain" description="DSBA-like thioredoxin" evidence="1">
    <location>
        <begin position="3"/>
        <end position="204"/>
    </location>
</feature>
<dbReference type="RefSeq" id="WP_367779574.1">
    <property type="nucleotide sequence ID" value="NZ_JBFMIA010000007.1"/>
</dbReference>
<proteinExistence type="predicted"/>
<dbReference type="Gene3D" id="3.40.30.10">
    <property type="entry name" value="Glutaredoxin"/>
    <property type="match status" value="1"/>
</dbReference>
<sequence length="238" mass="26832">MKVQIWSDYVCPFCYIGKRKFEKALSEFAGRDEVEVVYRSFELDPHAPVDPTKSMYELLAGKYGMTIDRAKEMTNGMVEQAKEVGLDYDFDKMIRTNTRDAHRLTHFASTQGKMAELTERLLQAYFSESQHIGKHETLAKLAAEVGLDHDQVMAVLSSNDFESNVQHDVDEASRIGVTGVPFFVIGEKYAVSGAQPSDVFKEVLDKVWQEKKEPLLVHEGSMNMKDDDADCSDGSCKV</sequence>
<dbReference type="Pfam" id="PF01323">
    <property type="entry name" value="DSBA"/>
    <property type="match status" value="1"/>
</dbReference>
<keyword evidence="3" id="KW-1185">Reference proteome</keyword>
<reference evidence="2 3" key="1">
    <citation type="journal article" date="1979" name="Int. J. Syst. Evol. Microbiol.">
        <title>Bacillus globisporus subsp. marinus subsp. nov.</title>
        <authorList>
            <person name="Liu H."/>
        </authorList>
    </citation>
    <scope>NUCLEOTIDE SEQUENCE [LARGE SCALE GENOMIC DNA]</scope>
    <source>
        <strain evidence="2 3">DSM 1297</strain>
    </source>
</reference>
<evidence type="ECO:0000313" key="2">
    <source>
        <dbReference type="EMBL" id="MEW9502085.1"/>
    </source>
</evidence>
<dbReference type="CDD" id="cd03024">
    <property type="entry name" value="DsbA_FrnE"/>
    <property type="match status" value="1"/>
</dbReference>
<evidence type="ECO:0000259" key="1">
    <source>
        <dbReference type="Pfam" id="PF01323"/>
    </source>
</evidence>
<dbReference type="EMBL" id="JBFMIA010000007">
    <property type="protein sequence ID" value="MEW9502085.1"/>
    <property type="molecule type" value="Genomic_DNA"/>
</dbReference>
<dbReference type="Proteomes" id="UP001556040">
    <property type="component" value="Unassembled WGS sequence"/>
</dbReference>
<dbReference type="PANTHER" id="PTHR13887">
    <property type="entry name" value="GLUTATHIONE S-TRANSFERASE KAPPA"/>
    <property type="match status" value="1"/>
</dbReference>